<evidence type="ECO:0000259" key="2">
    <source>
        <dbReference type="PROSITE" id="PS50041"/>
    </source>
</evidence>
<protein>
    <recommendedName>
        <fullName evidence="2">C-type lectin domain-containing protein</fullName>
    </recommendedName>
</protein>
<gene>
    <name evidence="3" type="ORF">CRE_14706</name>
</gene>
<keyword evidence="1" id="KW-1015">Disulfide bond</keyword>
<dbReference type="PANTHER" id="PTHR22991:SF43">
    <property type="entry name" value="C-TYPE LECTIN-RELATED"/>
    <property type="match status" value="1"/>
</dbReference>
<dbReference type="OrthoDB" id="7357196at2759"/>
<name>E3M9N8_CAERE</name>
<feature type="domain" description="C-type lectin" evidence="2">
    <location>
        <begin position="123"/>
        <end position="242"/>
    </location>
</feature>
<organism evidence="4">
    <name type="scientific">Caenorhabditis remanei</name>
    <name type="common">Caenorhabditis vulgaris</name>
    <dbReference type="NCBI Taxonomy" id="31234"/>
    <lineage>
        <taxon>Eukaryota</taxon>
        <taxon>Metazoa</taxon>
        <taxon>Ecdysozoa</taxon>
        <taxon>Nematoda</taxon>
        <taxon>Chromadorea</taxon>
        <taxon>Rhabditida</taxon>
        <taxon>Rhabditina</taxon>
        <taxon>Rhabditomorpha</taxon>
        <taxon>Rhabditoidea</taxon>
        <taxon>Rhabditidae</taxon>
        <taxon>Peloderinae</taxon>
        <taxon>Caenorhabditis</taxon>
    </lineage>
</organism>
<dbReference type="Proteomes" id="UP000008281">
    <property type="component" value="Unassembled WGS sequence"/>
</dbReference>
<dbReference type="Pfam" id="PF00059">
    <property type="entry name" value="Lectin_C"/>
    <property type="match status" value="1"/>
</dbReference>
<dbReference type="InterPro" id="IPR001304">
    <property type="entry name" value="C-type_lectin-like"/>
</dbReference>
<dbReference type="SUPFAM" id="SSF56436">
    <property type="entry name" value="C-type lectin-like"/>
    <property type="match status" value="2"/>
</dbReference>
<dbReference type="STRING" id="31234.E3M9N8"/>
<dbReference type="PANTHER" id="PTHR22991">
    <property type="entry name" value="PROTEIN CBG13490"/>
    <property type="match status" value="1"/>
</dbReference>
<dbReference type="InParanoid" id="E3M9N8"/>
<dbReference type="InterPro" id="IPR018378">
    <property type="entry name" value="C-type_lectin_CS"/>
</dbReference>
<proteinExistence type="predicted"/>
<dbReference type="InterPro" id="IPR035914">
    <property type="entry name" value="Sperma_CUB_dom_sf"/>
</dbReference>
<evidence type="ECO:0000313" key="3">
    <source>
        <dbReference type="EMBL" id="EFO96319.1"/>
    </source>
</evidence>
<dbReference type="InterPro" id="IPR050976">
    <property type="entry name" value="Snaclec"/>
</dbReference>
<dbReference type="eggNOG" id="KOG4297">
    <property type="taxonomic scope" value="Eukaryota"/>
</dbReference>
<reference evidence="3" key="1">
    <citation type="submission" date="2007-07" db="EMBL/GenBank/DDBJ databases">
        <title>PCAP assembly of the Caenorhabditis remanei genome.</title>
        <authorList>
            <consortium name="The Caenorhabditis remanei Sequencing Consortium"/>
            <person name="Wilson R.K."/>
        </authorList>
    </citation>
    <scope>NUCLEOTIDE SEQUENCE [LARGE SCALE GENOMIC DNA]</scope>
    <source>
        <strain evidence="3">PB4641</strain>
    </source>
</reference>
<dbReference type="AlphaFoldDB" id="E3M9N8"/>
<dbReference type="HOGENOM" id="CLU_037161_0_0_1"/>
<dbReference type="PROSITE" id="PS51257">
    <property type="entry name" value="PROKAR_LIPOPROTEIN"/>
    <property type="match status" value="1"/>
</dbReference>
<dbReference type="InterPro" id="IPR016187">
    <property type="entry name" value="CTDL_fold"/>
</dbReference>
<dbReference type="PROSITE" id="PS00615">
    <property type="entry name" value="C_TYPE_LECTIN_1"/>
    <property type="match status" value="1"/>
</dbReference>
<dbReference type="InterPro" id="IPR016186">
    <property type="entry name" value="C-type_lectin-like/link_sf"/>
</dbReference>
<evidence type="ECO:0000313" key="4">
    <source>
        <dbReference type="Proteomes" id="UP000008281"/>
    </source>
</evidence>
<sequence length="375" mass="42282">MAMLKETVQLPEDNRLVYNFASDAGLLQTWIGLSCFSSTPDSCYWDDGSGNAASYNNFLRSSSNGIPSCTIMYLSRSSESTRAQWVTTWCNNDRNSMMSLYAYICEAPSTEEGTVVYSCEFIYNGNCYFRSAGLGFGYSPSNATEAAYACPHYNGILTSIHSKMEVDYIKNIYRGTNISRIYIGAQSALMTDRLSWIDGTDWDFDYMNPLDTNRGMCLVMDVQGDGFWSRVDCNLQFDFLCRQKIIPFTPEITSKETHPEIVLDSSNCNSTFVLSPESFSTFRWPQVPDVMSYCTWRVAALGPYRVGIFFDYWGTYGSLTIYDEFGTNIGEFSGIYEREPFASFTPFNYATVKYEPGNATGGNRDTGFHAVIRPV</sequence>
<dbReference type="SMART" id="SM00034">
    <property type="entry name" value="CLECT"/>
    <property type="match status" value="1"/>
</dbReference>
<keyword evidence="4" id="KW-1185">Reference proteome</keyword>
<dbReference type="SUPFAM" id="SSF49854">
    <property type="entry name" value="Spermadhesin, CUB domain"/>
    <property type="match status" value="1"/>
</dbReference>
<dbReference type="Gene3D" id="3.10.100.10">
    <property type="entry name" value="Mannose-Binding Protein A, subunit A"/>
    <property type="match status" value="2"/>
</dbReference>
<dbReference type="CDD" id="cd00037">
    <property type="entry name" value="CLECT"/>
    <property type="match status" value="2"/>
</dbReference>
<evidence type="ECO:0000256" key="1">
    <source>
        <dbReference type="ARBA" id="ARBA00023157"/>
    </source>
</evidence>
<accession>E3M9N8</accession>
<dbReference type="PROSITE" id="PS50041">
    <property type="entry name" value="C_TYPE_LECTIN_2"/>
    <property type="match status" value="1"/>
</dbReference>
<dbReference type="EMBL" id="DS268430">
    <property type="protein sequence ID" value="EFO96319.1"/>
    <property type="molecule type" value="Genomic_DNA"/>
</dbReference>